<name>A0A9P6DZ81_9AGAM</name>
<dbReference type="OrthoDB" id="10252718at2759"/>
<organism evidence="2 3">
    <name type="scientific">Hydnum rufescens UP504</name>
    <dbReference type="NCBI Taxonomy" id="1448309"/>
    <lineage>
        <taxon>Eukaryota</taxon>
        <taxon>Fungi</taxon>
        <taxon>Dikarya</taxon>
        <taxon>Basidiomycota</taxon>
        <taxon>Agaricomycotina</taxon>
        <taxon>Agaricomycetes</taxon>
        <taxon>Cantharellales</taxon>
        <taxon>Hydnaceae</taxon>
        <taxon>Hydnum</taxon>
    </lineage>
</organism>
<proteinExistence type="predicted"/>
<feature type="region of interest" description="Disordered" evidence="1">
    <location>
        <begin position="35"/>
        <end position="62"/>
    </location>
</feature>
<dbReference type="AlphaFoldDB" id="A0A9P6DZ81"/>
<evidence type="ECO:0000313" key="2">
    <source>
        <dbReference type="EMBL" id="KAF9515710.1"/>
    </source>
</evidence>
<sequence>MTGLAYNKDQPPVLALEDEEYPGWLWTILSPKVIPEGEAGTRPEDRKRRKEKIKAQNFMKTQ</sequence>
<comment type="caution">
    <text evidence="2">The sequence shown here is derived from an EMBL/GenBank/DDBJ whole genome shotgun (WGS) entry which is preliminary data.</text>
</comment>
<dbReference type="InterPro" id="IPR013870">
    <property type="entry name" value="Ribosomal_mL54"/>
</dbReference>
<gene>
    <name evidence="2" type="ORF">BS47DRAFT_1341635</name>
</gene>
<accession>A0A9P6DZ81</accession>
<reference evidence="2" key="1">
    <citation type="journal article" date="2020" name="Nat. Commun.">
        <title>Large-scale genome sequencing of mycorrhizal fungi provides insights into the early evolution of symbiotic traits.</title>
        <authorList>
            <person name="Miyauchi S."/>
            <person name="Kiss E."/>
            <person name="Kuo A."/>
            <person name="Drula E."/>
            <person name="Kohler A."/>
            <person name="Sanchez-Garcia M."/>
            <person name="Morin E."/>
            <person name="Andreopoulos B."/>
            <person name="Barry K.W."/>
            <person name="Bonito G."/>
            <person name="Buee M."/>
            <person name="Carver A."/>
            <person name="Chen C."/>
            <person name="Cichocki N."/>
            <person name="Clum A."/>
            <person name="Culley D."/>
            <person name="Crous P.W."/>
            <person name="Fauchery L."/>
            <person name="Girlanda M."/>
            <person name="Hayes R.D."/>
            <person name="Keri Z."/>
            <person name="LaButti K."/>
            <person name="Lipzen A."/>
            <person name="Lombard V."/>
            <person name="Magnuson J."/>
            <person name="Maillard F."/>
            <person name="Murat C."/>
            <person name="Nolan M."/>
            <person name="Ohm R.A."/>
            <person name="Pangilinan J."/>
            <person name="Pereira M.F."/>
            <person name="Perotto S."/>
            <person name="Peter M."/>
            <person name="Pfister S."/>
            <person name="Riley R."/>
            <person name="Sitrit Y."/>
            <person name="Stielow J.B."/>
            <person name="Szollosi G."/>
            <person name="Zifcakova L."/>
            <person name="Stursova M."/>
            <person name="Spatafora J.W."/>
            <person name="Tedersoo L."/>
            <person name="Vaario L.M."/>
            <person name="Yamada A."/>
            <person name="Yan M."/>
            <person name="Wang P."/>
            <person name="Xu J."/>
            <person name="Bruns T."/>
            <person name="Baldrian P."/>
            <person name="Vilgalys R."/>
            <person name="Dunand C."/>
            <person name="Henrissat B."/>
            <person name="Grigoriev I.V."/>
            <person name="Hibbett D."/>
            <person name="Nagy L.G."/>
            <person name="Martin F.M."/>
        </authorList>
    </citation>
    <scope>NUCLEOTIDE SEQUENCE</scope>
    <source>
        <strain evidence="2">UP504</strain>
    </source>
</reference>
<evidence type="ECO:0000313" key="3">
    <source>
        <dbReference type="Proteomes" id="UP000886523"/>
    </source>
</evidence>
<evidence type="ECO:0000256" key="1">
    <source>
        <dbReference type="SAM" id="MobiDB-lite"/>
    </source>
</evidence>
<keyword evidence="3" id="KW-1185">Reference proteome</keyword>
<dbReference type="EMBL" id="MU128947">
    <property type="protein sequence ID" value="KAF9515710.1"/>
    <property type="molecule type" value="Genomic_DNA"/>
</dbReference>
<protein>
    <submittedName>
        <fullName evidence="2">Uncharacterized protein</fullName>
    </submittedName>
</protein>
<dbReference type="Proteomes" id="UP000886523">
    <property type="component" value="Unassembled WGS sequence"/>
</dbReference>
<dbReference type="Pfam" id="PF08561">
    <property type="entry name" value="Ribosomal_L37"/>
    <property type="match status" value="1"/>
</dbReference>